<dbReference type="AlphaFoldDB" id="A0A1I3PGS7"/>
<sequence>MSATGLLLAWKDQLGFKPSTVKVASNNTPLISLAKIEQNAIQYIDSLKLSTAINRIDYRPRKGIAKVRFEDHFTELQINCYTGEIISAKTRTADLIEMIHDGSIVDYLLNFKTTPLKLIYSTIIGLGLLFISFSGFLLWLKPKQIKKNKRILSEQ</sequence>
<evidence type="ECO:0000313" key="3">
    <source>
        <dbReference type="Proteomes" id="UP000199559"/>
    </source>
</evidence>
<feature type="transmembrane region" description="Helical" evidence="1">
    <location>
        <begin position="118"/>
        <end position="140"/>
    </location>
</feature>
<protein>
    <submittedName>
        <fullName evidence="2">PepSY-associated TM region</fullName>
    </submittedName>
</protein>
<keyword evidence="1" id="KW-1133">Transmembrane helix</keyword>
<dbReference type="EMBL" id="FORM01000005">
    <property type="protein sequence ID" value="SFJ20489.1"/>
    <property type="molecule type" value="Genomic_DNA"/>
</dbReference>
<reference evidence="3" key="1">
    <citation type="submission" date="2016-10" db="EMBL/GenBank/DDBJ databases">
        <authorList>
            <person name="Varghese N."/>
            <person name="Submissions S."/>
        </authorList>
    </citation>
    <scope>NUCLEOTIDE SEQUENCE [LARGE SCALE GENOMIC DNA]</scope>
    <source>
        <strain evidence="3">DSM 28881</strain>
    </source>
</reference>
<dbReference type="Proteomes" id="UP000199559">
    <property type="component" value="Unassembled WGS sequence"/>
</dbReference>
<evidence type="ECO:0000313" key="2">
    <source>
        <dbReference type="EMBL" id="SFJ20489.1"/>
    </source>
</evidence>
<gene>
    <name evidence="2" type="ORF">SAMN05443431_105102</name>
</gene>
<keyword evidence="3" id="KW-1185">Reference proteome</keyword>
<name>A0A1I3PGS7_9FLAO</name>
<keyword evidence="1" id="KW-0812">Transmembrane</keyword>
<evidence type="ECO:0000256" key="1">
    <source>
        <dbReference type="SAM" id="Phobius"/>
    </source>
</evidence>
<keyword evidence="1" id="KW-0472">Membrane</keyword>
<organism evidence="2 3">
    <name type="scientific">Olleya namhaensis</name>
    <dbReference type="NCBI Taxonomy" id="1144750"/>
    <lineage>
        <taxon>Bacteria</taxon>
        <taxon>Pseudomonadati</taxon>
        <taxon>Bacteroidota</taxon>
        <taxon>Flavobacteriia</taxon>
        <taxon>Flavobacteriales</taxon>
        <taxon>Flavobacteriaceae</taxon>
    </lineage>
</organism>
<dbReference type="STRING" id="1144750.SAMN05443431_105102"/>
<proteinExistence type="predicted"/>
<accession>A0A1I3PGS7</accession>